<evidence type="ECO:0000313" key="2">
    <source>
        <dbReference type="Proteomes" id="UP000289340"/>
    </source>
</evidence>
<reference evidence="1 2" key="1">
    <citation type="submission" date="2018-09" db="EMBL/GenBank/DDBJ databases">
        <title>A high-quality reference genome of wild soybean provides a powerful tool to mine soybean genomes.</title>
        <authorList>
            <person name="Xie M."/>
            <person name="Chung C.Y.L."/>
            <person name="Li M.-W."/>
            <person name="Wong F.-L."/>
            <person name="Chan T.-F."/>
            <person name="Lam H.-M."/>
        </authorList>
    </citation>
    <scope>NUCLEOTIDE SEQUENCE [LARGE SCALE GENOMIC DNA]</scope>
    <source>
        <strain evidence="2">cv. W05</strain>
        <tissue evidence="1">Hypocotyl of etiolated seedlings</tissue>
    </source>
</reference>
<sequence>MKYQPKKCLYIEKHKFSNGSKGRNRTTLDVEAFAVKSDVVYLVYFFIFVRITAPWHHHSCGWTSKTCFTTTMGTAMSAP</sequence>
<protein>
    <submittedName>
        <fullName evidence="1">Uncharacterized protein</fullName>
    </submittedName>
</protein>
<accession>A0A445ILJ0</accession>
<organism evidence="1 2">
    <name type="scientific">Glycine soja</name>
    <name type="common">Wild soybean</name>
    <dbReference type="NCBI Taxonomy" id="3848"/>
    <lineage>
        <taxon>Eukaryota</taxon>
        <taxon>Viridiplantae</taxon>
        <taxon>Streptophyta</taxon>
        <taxon>Embryophyta</taxon>
        <taxon>Tracheophyta</taxon>
        <taxon>Spermatophyta</taxon>
        <taxon>Magnoliopsida</taxon>
        <taxon>eudicotyledons</taxon>
        <taxon>Gunneridae</taxon>
        <taxon>Pentapetalae</taxon>
        <taxon>rosids</taxon>
        <taxon>fabids</taxon>
        <taxon>Fabales</taxon>
        <taxon>Fabaceae</taxon>
        <taxon>Papilionoideae</taxon>
        <taxon>50 kb inversion clade</taxon>
        <taxon>NPAAA clade</taxon>
        <taxon>indigoferoid/millettioid clade</taxon>
        <taxon>Phaseoleae</taxon>
        <taxon>Glycine</taxon>
        <taxon>Glycine subgen. Soja</taxon>
    </lineage>
</organism>
<comment type="caution">
    <text evidence="1">The sequence shown here is derived from an EMBL/GenBank/DDBJ whole genome shotgun (WGS) entry which is preliminary data.</text>
</comment>
<keyword evidence="2" id="KW-1185">Reference proteome</keyword>
<dbReference type="AlphaFoldDB" id="A0A445ILJ0"/>
<evidence type="ECO:0000313" key="1">
    <source>
        <dbReference type="EMBL" id="RZB86930.1"/>
    </source>
</evidence>
<dbReference type="EMBL" id="QZWG01000010">
    <property type="protein sequence ID" value="RZB86930.1"/>
    <property type="molecule type" value="Genomic_DNA"/>
</dbReference>
<proteinExistence type="predicted"/>
<gene>
    <name evidence="1" type="ORF">D0Y65_026862</name>
</gene>
<name>A0A445ILJ0_GLYSO</name>
<dbReference type="Proteomes" id="UP000289340">
    <property type="component" value="Chromosome 10"/>
</dbReference>